<dbReference type="Pfam" id="PF14294">
    <property type="entry name" value="DUF4372"/>
    <property type="match status" value="1"/>
</dbReference>
<keyword evidence="3" id="KW-1185">Reference proteome</keyword>
<feature type="non-terminal residue" evidence="2">
    <location>
        <position position="74"/>
    </location>
</feature>
<evidence type="ECO:0000313" key="2">
    <source>
        <dbReference type="EMBL" id="TDE02025.1"/>
    </source>
</evidence>
<gene>
    <name evidence="2" type="ORF">E0F91_13100</name>
</gene>
<proteinExistence type="predicted"/>
<dbReference type="InterPro" id="IPR025399">
    <property type="entry name" value="DUF4372"/>
</dbReference>
<dbReference type="RefSeq" id="WP_132066912.1">
    <property type="nucleotide sequence ID" value="NZ_SMFN01000017.1"/>
</dbReference>
<evidence type="ECO:0000259" key="1">
    <source>
        <dbReference type="Pfam" id="PF14294"/>
    </source>
</evidence>
<protein>
    <submittedName>
        <fullName evidence="2">DUF4372 domain-containing protein</fullName>
    </submittedName>
</protein>
<sequence>MGLFRRNKNNNKPLLGQILDLVPRWILESCIKKHQSDKGCSKYKTYDQFVALTFGQLNKCYTLSDISTGIGVCQ</sequence>
<comment type="caution">
    <text evidence="2">The sequence shown here is derived from an EMBL/GenBank/DDBJ whole genome shotgun (WGS) entry which is preliminary data.</text>
</comment>
<evidence type="ECO:0000313" key="3">
    <source>
        <dbReference type="Proteomes" id="UP000294644"/>
    </source>
</evidence>
<reference evidence="2 3" key="1">
    <citation type="submission" date="2019-03" db="EMBL/GenBank/DDBJ databases">
        <title>Flavobacterium LB-D12 sp. nov., isolated from arctic soil.</title>
        <authorList>
            <person name="Chaudhary D.K."/>
        </authorList>
    </citation>
    <scope>NUCLEOTIDE SEQUENCE [LARGE SCALE GENOMIC DNA]</scope>
    <source>
        <strain evidence="2 3">LB-D12</strain>
    </source>
</reference>
<dbReference type="Proteomes" id="UP000294644">
    <property type="component" value="Unassembled WGS sequence"/>
</dbReference>
<dbReference type="OrthoDB" id="7327264at2"/>
<dbReference type="AlphaFoldDB" id="A0A4R5CVV8"/>
<accession>A0A4R5CVV8</accession>
<organism evidence="2 3">
    <name type="scientific">Flavobacterium sandaracinum</name>
    <dbReference type="NCBI Taxonomy" id="2541733"/>
    <lineage>
        <taxon>Bacteria</taxon>
        <taxon>Pseudomonadati</taxon>
        <taxon>Bacteroidota</taxon>
        <taxon>Flavobacteriia</taxon>
        <taxon>Flavobacteriales</taxon>
        <taxon>Flavobacteriaceae</taxon>
        <taxon>Flavobacterium</taxon>
    </lineage>
</organism>
<feature type="domain" description="DUF4372" evidence="1">
    <location>
        <begin position="11"/>
        <end position="71"/>
    </location>
</feature>
<name>A0A4R5CVV8_9FLAO</name>
<dbReference type="EMBL" id="SMFN01000017">
    <property type="protein sequence ID" value="TDE02025.1"/>
    <property type="molecule type" value="Genomic_DNA"/>
</dbReference>